<accession>A0ABT2AKH4</accession>
<gene>
    <name evidence="5" type="ORF">NX780_10335</name>
</gene>
<evidence type="ECO:0000256" key="1">
    <source>
        <dbReference type="ARBA" id="ARBA00010688"/>
    </source>
</evidence>
<evidence type="ECO:0000256" key="2">
    <source>
        <dbReference type="ARBA" id="ARBA00022679"/>
    </source>
</evidence>
<dbReference type="InterPro" id="IPR052700">
    <property type="entry name" value="Carb_kinase_PfkB-like"/>
</dbReference>
<evidence type="ECO:0000259" key="4">
    <source>
        <dbReference type="Pfam" id="PF00294"/>
    </source>
</evidence>
<evidence type="ECO:0000313" key="6">
    <source>
        <dbReference type="Proteomes" id="UP001206572"/>
    </source>
</evidence>
<dbReference type="GO" id="GO:0016301">
    <property type="term" value="F:kinase activity"/>
    <property type="evidence" value="ECO:0007669"/>
    <property type="project" value="UniProtKB-KW"/>
</dbReference>
<dbReference type="Proteomes" id="UP001206572">
    <property type="component" value="Unassembled WGS sequence"/>
</dbReference>
<keyword evidence="3 5" id="KW-0418">Kinase</keyword>
<protein>
    <submittedName>
        <fullName evidence="5">Carbohydrate kinase family protein</fullName>
    </submittedName>
</protein>
<proteinExistence type="inferred from homology"/>
<evidence type="ECO:0000313" key="5">
    <source>
        <dbReference type="EMBL" id="MCS0596751.1"/>
    </source>
</evidence>
<dbReference type="SUPFAM" id="SSF53613">
    <property type="entry name" value="Ribokinase-like"/>
    <property type="match status" value="1"/>
</dbReference>
<dbReference type="Gene3D" id="3.40.1190.20">
    <property type="match status" value="1"/>
</dbReference>
<evidence type="ECO:0000256" key="3">
    <source>
        <dbReference type="ARBA" id="ARBA00022777"/>
    </source>
</evidence>
<sequence>MVSASGRRVLVAGGVGIDTIVRVPSLPLAQRDSIHVPPVADYVAHTGNGVALGLLALGHRPRLIDFIGADPQAELVHERYRERGLDFDYLVHPSGTRRSVNLVEPGGRRLSLYDGRHPDSLRMPRDFYLPRMRGAEHVHLSIVPWAAELFDDAAALGLPVSTDLHDWDGSNPYYHPFAWRADLVFLSAAALGEGVFEAMRAILRAGRARVVVATDGAAGSYALARDDGIVRHTACADPGGPVVDSNGAGDAFSSAFLHAWFEGAPLEACMRTGAIGGAFACRFHGTAERSLGLEELARFRQEQAAGRG</sequence>
<comment type="similarity">
    <text evidence="1">Belongs to the carbohydrate kinase PfkB family.</text>
</comment>
<dbReference type="InterPro" id="IPR029056">
    <property type="entry name" value="Ribokinase-like"/>
</dbReference>
<dbReference type="RefSeq" id="WP_258827786.1">
    <property type="nucleotide sequence ID" value="NZ_JANUHA010000006.1"/>
</dbReference>
<dbReference type="PANTHER" id="PTHR43320">
    <property type="entry name" value="SUGAR KINASE"/>
    <property type="match status" value="1"/>
</dbReference>
<feature type="domain" description="Carbohydrate kinase PfkB" evidence="4">
    <location>
        <begin position="197"/>
        <end position="288"/>
    </location>
</feature>
<dbReference type="InterPro" id="IPR011611">
    <property type="entry name" value="PfkB_dom"/>
</dbReference>
<keyword evidence="2" id="KW-0808">Transferase</keyword>
<dbReference type="Pfam" id="PF00294">
    <property type="entry name" value="PfkB"/>
    <property type="match status" value="1"/>
</dbReference>
<name>A0ABT2AKH4_9BURK</name>
<dbReference type="PANTHER" id="PTHR43320:SF3">
    <property type="entry name" value="CARBOHYDRATE KINASE PFKB DOMAIN-CONTAINING PROTEIN"/>
    <property type="match status" value="1"/>
</dbReference>
<organism evidence="5 6">
    <name type="scientific">Massilia agri</name>
    <dbReference type="NCBI Taxonomy" id="1886785"/>
    <lineage>
        <taxon>Bacteria</taxon>
        <taxon>Pseudomonadati</taxon>
        <taxon>Pseudomonadota</taxon>
        <taxon>Betaproteobacteria</taxon>
        <taxon>Burkholderiales</taxon>
        <taxon>Oxalobacteraceae</taxon>
        <taxon>Telluria group</taxon>
        <taxon>Massilia</taxon>
    </lineage>
</organism>
<dbReference type="InterPro" id="IPR002173">
    <property type="entry name" value="Carboh/pur_kinase_PfkB_CS"/>
</dbReference>
<dbReference type="PROSITE" id="PS00584">
    <property type="entry name" value="PFKB_KINASES_2"/>
    <property type="match status" value="1"/>
</dbReference>
<keyword evidence="6" id="KW-1185">Reference proteome</keyword>
<reference evidence="5 6" key="1">
    <citation type="submission" date="2022-08" db="EMBL/GenBank/DDBJ databases">
        <title>Reclassification of Massilia species as members of the genera Telluria, Duganella, Pseudoduganella, Mokoshia gen. nov. and Zemynaea gen. nov. using orthogonal and non-orthogonal genome-based approaches.</title>
        <authorList>
            <person name="Bowman J.P."/>
        </authorList>
    </citation>
    <scope>NUCLEOTIDE SEQUENCE [LARGE SCALE GENOMIC DNA]</scope>
    <source>
        <strain evidence="5 6">JCM 31661</strain>
    </source>
</reference>
<dbReference type="EMBL" id="JANUHA010000006">
    <property type="protein sequence ID" value="MCS0596751.1"/>
    <property type="molecule type" value="Genomic_DNA"/>
</dbReference>
<comment type="caution">
    <text evidence="5">The sequence shown here is derived from an EMBL/GenBank/DDBJ whole genome shotgun (WGS) entry which is preliminary data.</text>
</comment>